<dbReference type="Gene3D" id="3.40.50.300">
    <property type="entry name" value="P-loop containing nucleotide triphosphate hydrolases"/>
    <property type="match status" value="1"/>
</dbReference>
<organism evidence="2 3">
    <name type="scientific">Corynebacterium hindlerae</name>
    <dbReference type="NCBI Taxonomy" id="699041"/>
    <lineage>
        <taxon>Bacteria</taxon>
        <taxon>Bacillati</taxon>
        <taxon>Actinomycetota</taxon>
        <taxon>Actinomycetes</taxon>
        <taxon>Mycobacteriales</taxon>
        <taxon>Corynebacteriaceae</taxon>
        <taxon>Corynebacterium</taxon>
    </lineage>
</organism>
<dbReference type="SUPFAM" id="SSF52540">
    <property type="entry name" value="P-loop containing nucleoside triphosphate hydrolases"/>
    <property type="match status" value="1"/>
</dbReference>
<proteinExistence type="predicted"/>
<evidence type="ECO:0000313" key="3">
    <source>
        <dbReference type="Proteomes" id="UP000515570"/>
    </source>
</evidence>
<dbReference type="InterPro" id="IPR022521">
    <property type="entry name" value="Rv3660c"/>
</dbReference>
<reference evidence="2 3" key="1">
    <citation type="submission" date="2020-07" db="EMBL/GenBank/DDBJ databases">
        <title>non toxigenic Corynebacterium sp. nov from a clinical source.</title>
        <authorList>
            <person name="Bernier A.-M."/>
            <person name="Bernard K."/>
        </authorList>
    </citation>
    <scope>NUCLEOTIDE SEQUENCE [LARGE SCALE GENOMIC DNA]</scope>
    <source>
        <strain evidence="3">NML 93-0612</strain>
    </source>
</reference>
<gene>
    <name evidence="2" type="ORF">HW450_06180</name>
</gene>
<dbReference type="InterPro" id="IPR027417">
    <property type="entry name" value="P-loop_NTPase"/>
</dbReference>
<dbReference type="RefSeq" id="WP_182387098.1">
    <property type="nucleotide sequence ID" value="NZ_CP059833.1"/>
</dbReference>
<dbReference type="AlphaFoldDB" id="A0A7G5FI48"/>
<sequence length="336" mass="34456">MNSSIVVAVTDPAVHPEVVQIVAATGQKIIDVRSPQEVRRAASRCSAVVVDRQMASELGGRVRHSRVVLVERDPGPVDWQCAVEVGAAHGFVVPAQAPELLKVLGERGASQRATRNSVGVLGAVGGSGASVLAAALARAQGEGAVLIDADPHSGGLDLLLGMEQQVGARWNDVNLEKGAVAAEDLWGALPTSQGLGVLTHSRSKGALPSCSAAGVCSALETLAGFPVVVDLSVRLPGFGDVLSAVSSVVLVIPAELRAVAAASSLATAYPEVDFLGVVRYRGWSGMDRGEVGDLSGIRVVAEVPSVPGLAKQLETKGLVRVPRGLSGAVRALNHEL</sequence>
<dbReference type="EMBL" id="CP059833">
    <property type="protein sequence ID" value="QMV86289.1"/>
    <property type="molecule type" value="Genomic_DNA"/>
</dbReference>
<evidence type="ECO:0000313" key="2">
    <source>
        <dbReference type="EMBL" id="QMV86289.1"/>
    </source>
</evidence>
<dbReference type="NCBIfam" id="TIGR03815">
    <property type="entry name" value="CpaE_hom_Actino"/>
    <property type="match status" value="1"/>
</dbReference>
<keyword evidence="3" id="KW-1185">Reference proteome</keyword>
<feature type="domain" description="Rv3660c-like CheY-like N-terminal" evidence="1">
    <location>
        <begin position="9"/>
        <end position="110"/>
    </location>
</feature>
<dbReference type="InterPro" id="IPR059050">
    <property type="entry name" value="Rv3660c_N"/>
</dbReference>
<evidence type="ECO:0000259" key="1">
    <source>
        <dbReference type="Pfam" id="PF26563"/>
    </source>
</evidence>
<dbReference type="Proteomes" id="UP000515570">
    <property type="component" value="Chromosome"/>
</dbReference>
<name>A0A7G5FI48_9CORY</name>
<protein>
    <recommendedName>
        <fullName evidence="1">Rv3660c-like CheY-like N-terminal domain-containing protein</fullName>
    </recommendedName>
</protein>
<dbReference type="Pfam" id="PF26563">
    <property type="entry name" value="Rv3660c_N"/>
    <property type="match status" value="1"/>
</dbReference>
<accession>A0A7G5FI48</accession>